<organism evidence="2 3">
    <name type="scientific">Xylaria flabelliformis</name>
    <dbReference type="NCBI Taxonomy" id="2512241"/>
    <lineage>
        <taxon>Eukaryota</taxon>
        <taxon>Fungi</taxon>
        <taxon>Dikarya</taxon>
        <taxon>Ascomycota</taxon>
        <taxon>Pezizomycotina</taxon>
        <taxon>Sordariomycetes</taxon>
        <taxon>Xylariomycetidae</taxon>
        <taxon>Xylariales</taxon>
        <taxon>Xylariaceae</taxon>
        <taxon>Xylaria</taxon>
    </lineage>
</organism>
<dbReference type="Pfam" id="PF00650">
    <property type="entry name" value="CRAL_TRIO"/>
    <property type="match status" value="1"/>
</dbReference>
<evidence type="ECO:0000313" key="2">
    <source>
        <dbReference type="EMBL" id="TRX93959.1"/>
    </source>
</evidence>
<dbReference type="Proteomes" id="UP000319160">
    <property type="component" value="Unassembled WGS sequence"/>
</dbReference>
<keyword evidence="3" id="KW-1185">Reference proteome</keyword>
<dbReference type="InterPro" id="IPR001251">
    <property type="entry name" value="CRAL-TRIO_dom"/>
</dbReference>
<reference evidence="3" key="1">
    <citation type="submission" date="2019-06" db="EMBL/GenBank/DDBJ databases">
        <title>Draft genome sequence of the griseofulvin-producing fungus Xylaria cubensis strain G536.</title>
        <authorList>
            <person name="Mead M.E."/>
            <person name="Raja H.A."/>
            <person name="Steenwyk J.L."/>
            <person name="Knowles S.L."/>
            <person name="Oberlies N.H."/>
            <person name="Rokas A."/>
        </authorList>
    </citation>
    <scope>NUCLEOTIDE SEQUENCE [LARGE SCALE GENOMIC DNA]</scope>
    <source>
        <strain evidence="3">G536</strain>
    </source>
</reference>
<feature type="domain" description="CRAL-TRIO" evidence="1">
    <location>
        <begin position="134"/>
        <end position="293"/>
    </location>
</feature>
<comment type="caution">
    <text evidence="2">The sequence shown here is derived from an EMBL/GenBank/DDBJ whole genome shotgun (WGS) entry which is preliminary data.</text>
</comment>
<dbReference type="OrthoDB" id="43460at2759"/>
<dbReference type="Gene3D" id="3.40.525.10">
    <property type="entry name" value="CRAL-TRIO lipid binding domain"/>
    <property type="match status" value="1"/>
</dbReference>
<evidence type="ECO:0000259" key="1">
    <source>
        <dbReference type="PROSITE" id="PS50191"/>
    </source>
</evidence>
<dbReference type="PANTHER" id="PTHR46590">
    <property type="entry name" value="PHOSPHATIDYLINOSITOL TRANSFER PROTEIN CSR1-RELATED"/>
    <property type="match status" value="1"/>
</dbReference>
<accession>A0A553I177</accession>
<gene>
    <name evidence="2" type="ORF">FHL15_005037</name>
</gene>
<dbReference type="InterPro" id="IPR036865">
    <property type="entry name" value="CRAL-TRIO_dom_sf"/>
</dbReference>
<dbReference type="Pfam" id="PF03765">
    <property type="entry name" value="CRAL_TRIO_N"/>
    <property type="match status" value="1"/>
</dbReference>
<dbReference type="AlphaFoldDB" id="A0A553I177"/>
<dbReference type="InterPro" id="IPR052432">
    <property type="entry name" value="PITP/CRAL-TRIO"/>
</dbReference>
<dbReference type="STRING" id="2512241.A0A553I177"/>
<protein>
    <recommendedName>
        <fullName evidence="1">CRAL-TRIO domain-containing protein</fullName>
    </recommendedName>
</protein>
<evidence type="ECO:0000313" key="3">
    <source>
        <dbReference type="Proteomes" id="UP000319160"/>
    </source>
</evidence>
<dbReference type="SMART" id="SM01100">
    <property type="entry name" value="CRAL_TRIO_N"/>
    <property type="match status" value="1"/>
</dbReference>
<dbReference type="InterPro" id="IPR036273">
    <property type="entry name" value="CRAL/TRIO_N_dom_sf"/>
</dbReference>
<dbReference type="CDD" id="cd00170">
    <property type="entry name" value="SEC14"/>
    <property type="match status" value="1"/>
</dbReference>
<proteinExistence type="predicted"/>
<dbReference type="InterPro" id="IPR011074">
    <property type="entry name" value="CRAL/TRIO_N_dom"/>
</dbReference>
<dbReference type="PANTHER" id="PTHR46590:SF1">
    <property type="entry name" value="PHOSPHATIDYLINOSITOL TRANSFER PROTEIN CSR1"/>
    <property type="match status" value="1"/>
</dbReference>
<dbReference type="SUPFAM" id="SSF46938">
    <property type="entry name" value="CRAL/TRIO N-terminal domain"/>
    <property type="match status" value="1"/>
</dbReference>
<dbReference type="EMBL" id="VFLP01000025">
    <property type="protein sequence ID" value="TRX93959.1"/>
    <property type="molecule type" value="Genomic_DNA"/>
</dbReference>
<sequence length="542" mass="62404">MTVELLSSGTLGNLTLDEERMLQQAWVHLLRLCGVENLETAGSAQPTPDITSELRQHIGDMSPRDFRRALWGFILCEHPDTLVLRFLRARKWDVEQAMIMLVSAVNWRVERNMAEVVIRDGESVGLKENPSAGDKDFIAQYRSGKSYVRGTDKENRPIYVIKVRLHDPRLQSTETMDTYILHNIESLRILAKPPNDKFCLIFDMTGFGLKNMDYHVVKLLISVFEARYPETLGVVLIHNAPFVFWGIWNIIKGWLDPVIASKINFTRKPADLLQFISEENLHTSFGGKDTWEYDYIEPVKGENAKLEEAEKRTQIQQERNELIGEFELETAEWACLAANSATGKEKALRRTELVQQLSENYWKLDPYIRARTYYHRLGLMGDNAAIEPVIQLLDELDLHQSAPRNTSALLHSLTEMDQTNEIRLFCGCYGVPGMIHDTSSLGHSISMDICYHTNHARLVNIWINDLNGRINTEKNLQLRKVAMDQLEFRERDFLISNYAMRKTLLELKTNQVAWDVLISQVGFCNMFQSIFGWHPNELCQKG</sequence>
<dbReference type="SUPFAM" id="SSF52087">
    <property type="entry name" value="CRAL/TRIO domain"/>
    <property type="match status" value="1"/>
</dbReference>
<dbReference type="SMART" id="SM00516">
    <property type="entry name" value="SEC14"/>
    <property type="match status" value="1"/>
</dbReference>
<dbReference type="PROSITE" id="PS50191">
    <property type="entry name" value="CRAL_TRIO"/>
    <property type="match status" value="1"/>
</dbReference>
<name>A0A553I177_9PEZI</name>